<dbReference type="EMBL" id="JAFLRJ010001746">
    <property type="protein sequence ID" value="MBO0518516.1"/>
    <property type="molecule type" value="Genomic_DNA"/>
</dbReference>
<keyword evidence="1" id="KW-0347">Helicase</keyword>
<evidence type="ECO:0000313" key="1">
    <source>
        <dbReference type="EMBL" id="MBO0518516.1"/>
    </source>
</evidence>
<keyword evidence="1" id="KW-0547">Nucleotide-binding</keyword>
<protein>
    <submittedName>
        <fullName evidence="1">ATP-dependent helicase</fullName>
    </submittedName>
</protein>
<dbReference type="Gene3D" id="3.40.50.10810">
    <property type="entry name" value="Tandem AAA-ATPase domain"/>
    <property type="match status" value="1"/>
</dbReference>
<feature type="non-terminal residue" evidence="1">
    <location>
        <position position="68"/>
    </location>
</feature>
<keyword evidence="2" id="KW-1185">Reference proteome</keyword>
<dbReference type="InterPro" id="IPR038718">
    <property type="entry name" value="SNF2-like_sf"/>
</dbReference>
<keyword evidence="1" id="KW-0378">Hydrolase</keyword>
<proteinExistence type="predicted"/>
<gene>
    <name evidence="1" type="ORF">J0695_43475</name>
</gene>
<reference evidence="1" key="1">
    <citation type="submission" date="2021-03" db="EMBL/GenBank/DDBJ databases">
        <title>Streptomyces poriferae sp. nov., a novel marine sponge-derived Actinobacteria species with anti-MRSA activity.</title>
        <authorList>
            <person name="Sandoval-Powers M."/>
            <person name="Kralova S."/>
            <person name="Nguyen G.-S."/>
            <person name="Fawwal D."/>
            <person name="Degnes K."/>
            <person name="Klinkenberg G."/>
            <person name="Sletta H."/>
            <person name="Wentzel A."/>
            <person name="Liles M.R."/>
        </authorList>
    </citation>
    <scope>NUCLEOTIDE SEQUENCE</scope>
    <source>
        <strain evidence="1">DSM 41794</strain>
    </source>
</reference>
<dbReference type="AlphaFoldDB" id="A0A939FI61"/>
<dbReference type="GO" id="GO:0004386">
    <property type="term" value="F:helicase activity"/>
    <property type="evidence" value="ECO:0007669"/>
    <property type="project" value="UniProtKB-KW"/>
</dbReference>
<feature type="non-terminal residue" evidence="1">
    <location>
        <position position="1"/>
    </location>
</feature>
<dbReference type="SUPFAM" id="SSF52540">
    <property type="entry name" value="P-loop containing nucleoside triphosphate hydrolases"/>
    <property type="match status" value="1"/>
</dbReference>
<keyword evidence="1" id="KW-0067">ATP-binding</keyword>
<organism evidence="1 2">
    <name type="scientific">Streptomyces beijiangensis</name>
    <dbReference type="NCBI Taxonomy" id="163361"/>
    <lineage>
        <taxon>Bacteria</taxon>
        <taxon>Bacillati</taxon>
        <taxon>Actinomycetota</taxon>
        <taxon>Actinomycetes</taxon>
        <taxon>Kitasatosporales</taxon>
        <taxon>Streptomycetaceae</taxon>
        <taxon>Streptomyces</taxon>
    </lineage>
</organism>
<name>A0A939FI61_9ACTN</name>
<dbReference type="Proteomes" id="UP000664167">
    <property type="component" value="Unassembled WGS sequence"/>
</dbReference>
<evidence type="ECO:0000313" key="2">
    <source>
        <dbReference type="Proteomes" id="UP000664167"/>
    </source>
</evidence>
<accession>A0A939FI61</accession>
<comment type="caution">
    <text evidence="1">The sequence shown here is derived from an EMBL/GenBank/DDBJ whole genome shotgun (WGS) entry which is preliminary data.</text>
</comment>
<sequence length="68" mass="7547">REIEKFAPGTVVRRFHGASRSLDDLAHGEFVLTTYGTTRLDTEKLAGTEWGLLVADEAQHVKNPYSST</sequence>
<dbReference type="InterPro" id="IPR027417">
    <property type="entry name" value="P-loop_NTPase"/>
</dbReference>